<comment type="similarity">
    <text evidence="1">Belongs to the Ntn-hydrolase family.</text>
</comment>
<gene>
    <name evidence="2" type="ORF">HHI36_013755</name>
</gene>
<dbReference type="Pfam" id="PF01112">
    <property type="entry name" value="Asparaginase_2"/>
    <property type="match status" value="1"/>
</dbReference>
<dbReference type="InterPro" id="IPR000246">
    <property type="entry name" value="Peptidase_T2"/>
</dbReference>
<reference evidence="2 3" key="1">
    <citation type="journal article" date="2021" name="BMC Biol.">
        <title>Horizontally acquired antibacterial genes associated with adaptive radiation of ladybird beetles.</title>
        <authorList>
            <person name="Li H.S."/>
            <person name="Tang X.F."/>
            <person name="Huang Y.H."/>
            <person name="Xu Z.Y."/>
            <person name="Chen M.L."/>
            <person name="Du X.Y."/>
            <person name="Qiu B.Y."/>
            <person name="Chen P.T."/>
            <person name="Zhang W."/>
            <person name="Slipinski A."/>
            <person name="Escalona H.E."/>
            <person name="Waterhouse R.M."/>
            <person name="Zwick A."/>
            <person name="Pang H."/>
        </authorList>
    </citation>
    <scope>NUCLEOTIDE SEQUENCE [LARGE SCALE GENOMIC DNA]</scope>
    <source>
        <strain evidence="2">SYSU2018</strain>
    </source>
</reference>
<dbReference type="EMBL" id="JABFTP020000103">
    <property type="protein sequence ID" value="KAL3278434.1"/>
    <property type="molecule type" value="Genomic_DNA"/>
</dbReference>
<dbReference type="Proteomes" id="UP001516400">
    <property type="component" value="Unassembled WGS sequence"/>
</dbReference>
<keyword evidence="3" id="KW-1185">Reference proteome</keyword>
<dbReference type="PANTHER" id="PTHR10188">
    <property type="entry name" value="L-ASPARAGINASE"/>
    <property type="match status" value="1"/>
</dbReference>
<name>A0ABD2NIS9_9CUCU</name>
<proteinExistence type="inferred from homology"/>
<evidence type="ECO:0000256" key="1">
    <source>
        <dbReference type="ARBA" id="ARBA00010872"/>
    </source>
</evidence>
<comment type="caution">
    <text evidence="2">The sequence shown here is derived from an EMBL/GenBank/DDBJ whole genome shotgun (WGS) entry which is preliminary data.</text>
</comment>
<protein>
    <submittedName>
        <fullName evidence="2">Uncharacterized protein</fullName>
    </submittedName>
</protein>
<accession>A0ABD2NIS9</accession>
<dbReference type="PANTHER" id="PTHR10188:SF8">
    <property type="entry name" value="THREONINE ASPARTASE 1"/>
    <property type="match status" value="1"/>
</dbReference>
<dbReference type="InterPro" id="IPR029055">
    <property type="entry name" value="Ntn_hydrolases_N"/>
</dbReference>
<evidence type="ECO:0000313" key="2">
    <source>
        <dbReference type="EMBL" id="KAL3278434.1"/>
    </source>
</evidence>
<organism evidence="2 3">
    <name type="scientific">Cryptolaemus montrouzieri</name>
    <dbReference type="NCBI Taxonomy" id="559131"/>
    <lineage>
        <taxon>Eukaryota</taxon>
        <taxon>Metazoa</taxon>
        <taxon>Ecdysozoa</taxon>
        <taxon>Arthropoda</taxon>
        <taxon>Hexapoda</taxon>
        <taxon>Insecta</taxon>
        <taxon>Pterygota</taxon>
        <taxon>Neoptera</taxon>
        <taxon>Endopterygota</taxon>
        <taxon>Coleoptera</taxon>
        <taxon>Polyphaga</taxon>
        <taxon>Cucujiformia</taxon>
        <taxon>Coccinelloidea</taxon>
        <taxon>Coccinellidae</taxon>
        <taxon>Scymninae</taxon>
        <taxon>Scymnini</taxon>
        <taxon>Cryptolaemus</taxon>
    </lineage>
</organism>
<evidence type="ECO:0000313" key="3">
    <source>
        <dbReference type="Proteomes" id="UP001516400"/>
    </source>
</evidence>
<dbReference type="AlphaFoldDB" id="A0ABD2NIS9"/>
<sequence length="97" mass="10529">MSPGIVAVHCGAGFHNAKYYKEYNKLSKQASEKGIEVLKNGGTALEAVRDAVIVLENHHRTNCGYGSNLTMQGQVENDASIMNGKTCSMEVVEQLKD</sequence>
<dbReference type="SUPFAM" id="SSF56235">
    <property type="entry name" value="N-terminal nucleophile aminohydrolases (Ntn hydrolases)"/>
    <property type="match status" value="1"/>
</dbReference>